<keyword evidence="1" id="KW-0472">Membrane</keyword>
<dbReference type="InParanoid" id="H2XLC4"/>
<dbReference type="Ensembl" id="ENSCINT00000033449.1">
    <property type="protein sequence ID" value="ENSCINP00000030456.1"/>
    <property type="gene ID" value="ENSCING00000023699.1"/>
</dbReference>
<reference evidence="2" key="3">
    <citation type="submission" date="2025-08" db="UniProtKB">
        <authorList>
            <consortium name="Ensembl"/>
        </authorList>
    </citation>
    <scope>IDENTIFICATION</scope>
</reference>
<reference evidence="3" key="1">
    <citation type="journal article" date="2002" name="Science">
        <title>The draft genome of Ciona intestinalis: insights into chordate and vertebrate origins.</title>
        <authorList>
            <person name="Dehal P."/>
            <person name="Satou Y."/>
            <person name="Campbell R.K."/>
            <person name="Chapman J."/>
            <person name="Degnan B."/>
            <person name="De Tomaso A."/>
            <person name="Davidson B."/>
            <person name="Di Gregorio A."/>
            <person name="Gelpke M."/>
            <person name="Goodstein D.M."/>
            <person name="Harafuji N."/>
            <person name="Hastings K.E."/>
            <person name="Ho I."/>
            <person name="Hotta K."/>
            <person name="Huang W."/>
            <person name="Kawashima T."/>
            <person name="Lemaire P."/>
            <person name="Martinez D."/>
            <person name="Meinertzhagen I.A."/>
            <person name="Necula S."/>
            <person name="Nonaka M."/>
            <person name="Putnam N."/>
            <person name="Rash S."/>
            <person name="Saiga H."/>
            <person name="Satake M."/>
            <person name="Terry A."/>
            <person name="Yamada L."/>
            <person name="Wang H.G."/>
            <person name="Awazu S."/>
            <person name="Azumi K."/>
            <person name="Boore J."/>
            <person name="Branno M."/>
            <person name="Chin-Bow S."/>
            <person name="DeSantis R."/>
            <person name="Doyle S."/>
            <person name="Francino P."/>
            <person name="Keys D.N."/>
            <person name="Haga S."/>
            <person name="Hayashi H."/>
            <person name="Hino K."/>
            <person name="Imai K.S."/>
            <person name="Inaba K."/>
            <person name="Kano S."/>
            <person name="Kobayashi K."/>
            <person name="Kobayashi M."/>
            <person name="Lee B.I."/>
            <person name="Makabe K.W."/>
            <person name="Manohar C."/>
            <person name="Matassi G."/>
            <person name="Medina M."/>
            <person name="Mochizuki Y."/>
            <person name="Mount S."/>
            <person name="Morishita T."/>
            <person name="Miura S."/>
            <person name="Nakayama A."/>
            <person name="Nishizaka S."/>
            <person name="Nomoto H."/>
            <person name="Ohta F."/>
            <person name="Oishi K."/>
            <person name="Rigoutsos I."/>
            <person name="Sano M."/>
            <person name="Sasaki A."/>
            <person name="Sasakura Y."/>
            <person name="Shoguchi E."/>
            <person name="Shin-i T."/>
            <person name="Spagnuolo A."/>
            <person name="Stainier D."/>
            <person name="Suzuki M.M."/>
            <person name="Tassy O."/>
            <person name="Takatori N."/>
            <person name="Tokuoka M."/>
            <person name="Yagi K."/>
            <person name="Yoshizaki F."/>
            <person name="Wada S."/>
            <person name="Zhang C."/>
            <person name="Hyatt P.D."/>
            <person name="Larimer F."/>
            <person name="Detter C."/>
            <person name="Doggett N."/>
            <person name="Glavina T."/>
            <person name="Hawkins T."/>
            <person name="Richardson P."/>
            <person name="Lucas S."/>
            <person name="Kohara Y."/>
            <person name="Levine M."/>
            <person name="Satoh N."/>
            <person name="Rokhsar D.S."/>
        </authorList>
    </citation>
    <scope>NUCLEOTIDE SEQUENCE [LARGE SCALE GENOMIC DNA]</scope>
</reference>
<dbReference type="HOGENOM" id="CLU_2533185_0_0_1"/>
<organism evidence="2 3">
    <name type="scientific">Ciona intestinalis</name>
    <name type="common">Transparent sea squirt</name>
    <name type="synonym">Ascidia intestinalis</name>
    <dbReference type="NCBI Taxonomy" id="7719"/>
    <lineage>
        <taxon>Eukaryota</taxon>
        <taxon>Metazoa</taxon>
        <taxon>Chordata</taxon>
        <taxon>Tunicata</taxon>
        <taxon>Ascidiacea</taxon>
        <taxon>Phlebobranchia</taxon>
        <taxon>Cionidae</taxon>
        <taxon>Ciona</taxon>
    </lineage>
</organism>
<dbReference type="AlphaFoldDB" id="H2XLC4"/>
<proteinExistence type="predicted"/>
<evidence type="ECO:0000313" key="2">
    <source>
        <dbReference type="Ensembl" id="ENSCINP00000030456.1"/>
    </source>
</evidence>
<dbReference type="EMBL" id="EAAA01000082">
    <property type="status" value="NOT_ANNOTATED_CDS"/>
    <property type="molecule type" value="Genomic_DNA"/>
</dbReference>
<reference evidence="2" key="4">
    <citation type="submission" date="2025-09" db="UniProtKB">
        <authorList>
            <consortium name="Ensembl"/>
        </authorList>
    </citation>
    <scope>IDENTIFICATION</scope>
</reference>
<evidence type="ECO:0000313" key="3">
    <source>
        <dbReference type="Proteomes" id="UP000008144"/>
    </source>
</evidence>
<keyword evidence="3" id="KW-1185">Reference proteome</keyword>
<accession>H2XLC4</accession>
<feature type="transmembrane region" description="Helical" evidence="1">
    <location>
        <begin position="36"/>
        <end position="59"/>
    </location>
</feature>
<keyword evidence="1" id="KW-0812">Transmembrane</keyword>
<reference evidence="2" key="2">
    <citation type="journal article" date="2008" name="Genome Biol.">
        <title>Improved genome assembly and evidence-based global gene model set for the chordate Ciona intestinalis: new insight into intron and operon populations.</title>
        <authorList>
            <person name="Satou Y."/>
            <person name="Mineta K."/>
            <person name="Ogasawara M."/>
            <person name="Sasakura Y."/>
            <person name="Shoguchi E."/>
            <person name="Ueno K."/>
            <person name="Yamada L."/>
            <person name="Matsumoto J."/>
            <person name="Wasserscheid J."/>
            <person name="Dewar K."/>
            <person name="Wiley G.B."/>
            <person name="Macmil S.L."/>
            <person name="Roe B.A."/>
            <person name="Zeller R.W."/>
            <person name="Hastings K.E."/>
            <person name="Lemaire P."/>
            <person name="Lindquist E."/>
            <person name="Endo T."/>
            <person name="Hotta K."/>
            <person name="Inaba K."/>
        </authorList>
    </citation>
    <scope>NUCLEOTIDE SEQUENCE [LARGE SCALE GENOMIC DNA]</scope>
    <source>
        <strain evidence="2">wild type</strain>
    </source>
</reference>
<dbReference type="Proteomes" id="UP000008144">
    <property type="component" value="Chromosome 1"/>
</dbReference>
<name>H2XLC4_CIOIN</name>
<evidence type="ECO:0000256" key="1">
    <source>
        <dbReference type="SAM" id="Phobius"/>
    </source>
</evidence>
<sequence>PNYHDLDTITLKVNTRTSVTSTFETRVQPRFNHKTAYLCCWVFIQVIQTYYIVFAPIIISNCIFRMQPFILLKGLKYRMPIITF</sequence>
<keyword evidence="1" id="KW-1133">Transmembrane helix</keyword>
<protein>
    <submittedName>
        <fullName evidence="2">Uncharacterized protein</fullName>
    </submittedName>
</protein>